<feature type="domain" description="Orc1-like AAA ATPase" evidence="4">
    <location>
        <begin position="35"/>
        <end position="172"/>
    </location>
</feature>
<dbReference type="GO" id="GO:0006260">
    <property type="term" value="P:DNA replication"/>
    <property type="evidence" value="ECO:0007669"/>
    <property type="project" value="UniProtKB-KW"/>
</dbReference>
<evidence type="ECO:0000259" key="4">
    <source>
        <dbReference type="Pfam" id="PF13191"/>
    </source>
</evidence>
<dbReference type="InterPro" id="IPR036388">
    <property type="entry name" value="WH-like_DNA-bd_sf"/>
</dbReference>
<dbReference type="AlphaFoldDB" id="A0A897MY39"/>
<dbReference type="SUPFAM" id="SSF52540">
    <property type="entry name" value="P-loop containing nucleoside triphosphate hydrolases"/>
    <property type="match status" value="1"/>
</dbReference>
<dbReference type="Gene3D" id="1.10.8.60">
    <property type="match status" value="1"/>
</dbReference>
<dbReference type="InterPro" id="IPR027417">
    <property type="entry name" value="P-loop_NTPase"/>
</dbReference>
<dbReference type="CDD" id="cd00882">
    <property type="entry name" value="Ras_like_GTPase"/>
    <property type="match status" value="1"/>
</dbReference>
<name>A0A897MY39_9EURY</name>
<dbReference type="KEGG" id="hara:AArcS_1837"/>
<keyword evidence="1" id="KW-0235">DNA replication</keyword>
<dbReference type="Pfam" id="PF22703">
    <property type="entry name" value="Cdc6_lid"/>
    <property type="match status" value="1"/>
</dbReference>
<dbReference type="EMBL" id="CP064786">
    <property type="protein sequence ID" value="QSG03046.1"/>
    <property type="molecule type" value="Genomic_DNA"/>
</dbReference>
<dbReference type="InterPro" id="IPR036390">
    <property type="entry name" value="WH_DNA-bd_sf"/>
</dbReference>
<keyword evidence="3" id="KW-0067">ATP-binding</keyword>
<evidence type="ECO:0000256" key="1">
    <source>
        <dbReference type="ARBA" id="ARBA00022705"/>
    </source>
</evidence>
<dbReference type="Gene3D" id="3.40.50.300">
    <property type="entry name" value="P-loop containing nucleotide triphosphate hydrolases"/>
    <property type="match status" value="1"/>
</dbReference>
<protein>
    <submittedName>
        <fullName evidence="6">Orc1/cdc6 family replication initiation protein</fullName>
    </submittedName>
</protein>
<keyword evidence="7" id="KW-1185">Reference proteome</keyword>
<accession>A0A897MY39</accession>
<keyword evidence="2" id="KW-0547">Nucleotide-binding</keyword>
<sequence>MDLSERIARRQQTNAAQSVITQESALNPAVHLPEPIGRGAILERLLDALGPVFEGALPENIAVCGPGGAGKSAIVTSLFSHLNDSFTETSGSIGTTTRSGSAVPTAQFAYVNTRQIDSAFQFYHAILDTVSSEPVPRRGIGTDELAKRLEATIQGTRPVVIAVDHIEDGGISIDDATDLLEPVESSVCLLAIRNGGVGDWSGKVVEVPRYQTHALVDLLAERASYGLASGTVSHEVAREVASWADGDAHDALAALFGAAIHAQESEHEHITSEDVAVGMGAVPEDCIQIGRVLALPDNRRNVLLELLSVGPEAATISEVSAEIGRRTDLSPNTVQRFVYELAETGILERTVINRSSSDGRRPTTVVPRFPTLVFQRLETKR</sequence>
<dbReference type="GeneID" id="70685213"/>
<dbReference type="GO" id="GO:0005524">
    <property type="term" value="F:ATP binding"/>
    <property type="evidence" value="ECO:0007669"/>
    <property type="project" value="UniProtKB-KW"/>
</dbReference>
<proteinExistence type="predicted"/>
<feature type="domain" description="Cdc6 AAA+ ATPase-type lid" evidence="5">
    <location>
        <begin position="217"/>
        <end position="276"/>
    </location>
</feature>
<gene>
    <name evidence="6" type="ORF">AArcS_1837</name>
</gene>
<dbReference type="RefSeq" id="WP_238477111.1">
    <property type="nucleotide sequence ID" value="NZ_CP064786.1"/>
</dbReference>
<dbReference type="SUPFAM" id="SSF46785">
    <property type="entry name" value="Winged helix' DNA-binding domain"/>
    <property type="match status" value="1"/>
</dbReference>
<dbReference type="InterPro" id="IPR041664">
    <property type="entry name" value="AAA_16"/>
</dbReference>
<dbReference type="InterPro" id="IPR055237">
    <property type="entry name" value="Cdc6_lid"/>
</dbReference>
<dbReference type="Gene3D" id="1.10.10.10">
    <property type="entry name" value="Winged helix-like DNA-binding domain superfamily/Winged helix DNA-binding domain"/>
    <property type="match status" value="1"/>
</dbReference>
<evidence type="ECO:0000256" key="2">
    <source>
        <dbReference type="ARBA" id="ARBA00022741"/>
    </source>
</evidence>
<dbReference type="Pfam" id="PF13191">
    <property type="entry name" value="AAA_16"/>
    <property type="match status" value="1"/>
</dbReference>
<organism evidence="6 7">
    <name type="scientific">Natranaeroarchaeum sulfidigenes</name>
    <dbReference type="NCBI Taxonomy" id="2784880"/>
    <lineage>
        <taxon>Archaea</taxon>
        <taxon>Methanobacteriati</taxon>
        <taxon>Methanobacteriota</taxon>
        <taxon>Stenosarchaea group</taxon>
        <taxon>Halobacteria</taxon>
        <taxon>Halobacteriales</taxon>
        <taxon>Natronoarchaeaceae</taxon>
        <taxon>Natranaeroarchaeum</taxon>
    </lineage>
</organism>
<evidence type="ECO:0000259" key="5">
    <source>
        <dbReference type="Pfam" id="PF22703"/>
    </source>
</evidence>
<dbReference type="Proteomes" id="UP000663586">
    <property type="component" value="Chromosome"/>
</dbReference>
<evidence type="ECO:0000313" key="6">
    <source>
        <dbReference type="EMBL" id="QSG03046.1"/>
    </source>
</evidence>
<evidence type="ECO:0000313" key="7">
    <source>
        <dbReference type="Proteomes" id="UP000663586"/>
    </source>
</evidence>
<evidence type="ECO:0000256" key="3">
    <source>
        <dbReference type="ARBA" id="ARBA00022840"/>
    </source>
</evidence>
<reference evidence="6" key="1">
    <citation type="submission" date="2020-11" db="EMBL/GenBank/DDBJ databases">
        <title>Carbohydrate-dependent, anaerobic sulfur respiration: A novel catabolism in halophilic archaea.</title>
        <authorList>
            <person name="Sorokin D.Y."/>
            <person name="Messina E."/>
            <person name="Smedile F."/>
            <person name="La Cono V."/>
            <person name="Hallsworth J.E."/>
            <person name="Yakimov M.M."/>
        </authorList>
    </citation>
    <scope>NUCLEOTIDE SEQUENCE</scope>
    <source>
        <strain evidence="6">AArc-S</strain>
    </source>
</reference>